<keyword evidence="2" id="KW-1185">Reference proteome</keyword>
<dbReference type="Proteomes" id="UP000238479">
    <property type="component" value="Chromosome 1"/>
</dbReference>
<sequence>MFYFEGPRGSRIQGHKLAFGSISSNHVFGQTSGYDLVRVLVCLPVYLMG</sequence>
<name>A0A2P6SAL3_ROSCH</name>
<comment type="caution">
    <text evidence="1">The sequence shown here is derived from an EMBL/GenBank/DDBJ whole genome shotgun (WGS) entry which is preliminary data.</text>
</comment>
<proteinExistence type="predicted"/>
<gene>
    <name evidence="1" type="ORF">RchiOBHm_Chr1g0327921</name>
</gene>
<reference evidence="1 2" key="1">
    <citation type="journal article" date="2018" name="Nat. Genet.">
        <title>The Rosa genome provides new insights in the design of modern roses.</title>
        <authorList>
            <person name="Bendahmane M."/>
        </authorList>
    </citation>
    <scope>NUCLEOTIDE SEQUENCE [LARGE SCALE GENOMIC DNA]</scope>
    <source>
        <strain evidence="2">cv. Old Blush</strain>
    </source>
</reference>
<dbReference type="EMBL" id="PDCK01000039">
    <property type="protein sequence ID" value="PRQ55740.1"/>
    <property type="molecule type" value="Genomic_DNA"/>
</dbReference>
<dbReference type="Gramene" id="PRQ55740">
    <property type="protein sequence ID" value="PRQ55740"/>
    <property type="gene ID" value="RchiOBHm_Chr1g0327921"/>
</dbReference>
<accession>A0A2P6SAL3</accession>
<dbReference type="AlphaFoldDB" id="A0A2P6SAL3"/>
<evidence type="ECO:0000313" key="1">
    <source>
        <dbReference type="EMBL" id="PRQ55740.1"/>
    </source>
</evidence>
<protein>
    <submittedName>
        <fullName evidence="1">Uncharacterized protein</fullName>
    </submittedName>
</protein>
<evidence type="ECO:0000313" key="2">
    <source>
        <dbReference type="Proteomes" id="UP000238479"/>
    </source>
</evidence>
<organism evidence="1 2">
    <name type="scientific">Rosa chinensis</name>
    <name type="common">China rose</name>
    <dbReference type="NCBI Taxonomy" id="74649"/>
    <lineage>
        <taxon>Eukaryota</taxon>
        <taxon>Viridiplantae</taxon>
        <taxon>Streptophyta</taxon>
        <taxon>Embryophyta</taxon>
        <taxon>Tracheophyta</taxon>
        <taxon>Spermatophyta</taxon>
        <taxon>Magnoliopsida</taxon>
        <taxon>eudicotyledons</taxon>
        <taxon>Gunneridae</taxon>
        <taxon>Pentapetalae</taxon>
        <taxon>rosids</taxon>
        <taxon>fabids</taxon>
        <taxon>Rosales</taxon>
        <taxon>Rosaceae</taxon>
        <taxon>Rosoideae</taxon>
        <taxon>Rosoideae incertae sedis</taxon>
        <taxon>Rosa</taxon>
    </lineage>
</organism>